<dbReference type="AlphaFoldDB" id="A0A7S1ZKE0"/>
<gene>
    <name evidence="1" type="ORF">DBRI1063_LOCUS16943</name>
</gene>
<reference evidence="1" key="1">
    <citation type="submission" date="2021-01" db="EMBL/GenBank/DDBJ databases">
        <authorList>
            <person name="Corre E."/>
            <person name="Pelletier E."/>
            <person name="Niang G."/>
            <person name="Scheremetjew M."/>
            <person name="Finn R."/>
            <person name="Kale V."/>
            <person name="Holt S."/>
            <person name="Cochrane G."/>
            <person name="Meng A."/>
            <person name="Brown T."/>
            <person name="Cohen L."/>
        </authorList>
    </citation>
    <scope>NUCLEOTIDE SEQUENCE</scope>
    <source>
        <strain evidence="1">Pop2</strain>
    </source>
</reference>
<dbReference type="PANTHER" id="PTHR32301:SF6">
    <property type="entry name" value="GOLVESIN-RELATED"/>
    <property type="match status" value="1"/>
</dbReference>
<dbReference type="InterPro" id="IPR027417">
    <property type="entry name" value="P-loop_NTPase"/>
</dbReference>
<dbReference type="PANTHER" id="PTHR32301">
    <property type="entry name" value="COUNTIN RECEPTOR CNR3-RELATED"/>
    <property type="match status" value="1"/>
</dbReference>
<dbReference type="InterPro" id="IPR053259">
    <property type="entry name" value="Golvesin-related_Golgi"/>
</dbReference>
<sequence>MFRSNMNDRVERGVNKQDEKHKRMLKLIATTSLAFVALCSFSGIFDNENQRFLLEEGDLPQVTDAHIPLPAALELNMADITEPRNDDDIPLFWHVAKSGGSTVKDMYEFCSQLVMASDVGVRDGHDQDETLAIVEIPELSARYVNVDTIHPDGIARAKRLGLAQSGLADIVITSHVHEISEIFTPSNRGVMFSLFRHPIQRVISLFYYLQTATWEPTYNPELASMTIEQYADSPLVESNLMVRMLSQNEEGKITQDDIAVAKEILRTKVLVGLMDQMDESIRRFDAFFGFNEGKSFADISHCQQEFIGGGSNKHAHPALEHTSDAWNKLAIKNWADMILYEYIVQLFNEQKGVVQARQEHPVTHLSFPDPITHNMADINEPKSEADTPIFWFTSRFGGAVVEEVYAKCGQYTMADDDGVQGKHGQDEEIDIIHVDGLKYINVDTIHPEGILRAKHLGLAQSGLADIVIASRIHEISDIFTPENKGRMFTLIQNPVERAVDMFYFLKEATWSPAHNTEHESMTLEEYAASDLVESNHLVRALSQNMESKITQEDIEVAMEILRRKCIVGLSEHLEESIRRFDIAFGFIFFDPDIEQCRQSSFGQLYEQQQRHPVAEHSDDTLEKLKEKNWADMMLYEYAQHLFDAQRDFLHFMAQNTPLTSFRKLNTPDDHARFLRKVMEFAPPSAPRKLTRADHQRSFWSYQGQVNPE</sequence>
<evidence type="ECO:0008006" key="2">
    <source>
        <dbReference type="Google" id="ProtNLM"/>
    </source>
</evidence>
<evidence type="ECO:0000313" key="1">
    <source>
        <dbReference type="EMBL" id="CAD9341746.1"/>
    </source>
</evidence>
<dbReference type="EMBL" id="HBGN01026348">
    <property type="protein sequence ID" value="CAD9341746.1"/>
    <property type="molecule type" value="Transcribed_RNA"/>
</dbReference>
<dbReference type="Gene3D" id="3.40.50.300">
    <property type="entry name" value="P-loop containing nucleotide triphosphate hydrolases"/>
    <property type="match status" value="2"/>
</dbReference>
<accession>A0A7S1ZKE0</accession>
<proteinExistence type="predicted"/>
<name>A0A7S1ZKE0_9STRA</name>
<protein>
    <recommendedName>
        <fullName evidence="2">Sulfotransferase domain-containing protein</fullName>
    </recommendedName>
</protein>
<organism evidence="1">
    <name type="scientific">Ditylum brightwellii</name>
    <dbReference type="NCBI Taxonomy" id="49249"/>
    <lineage>
        <taxon>Eukaryota</taxon>
        <taxon>Sar</taxon>
        <taxon>Stramenopiles</taxon>
        <taxon>Ochrophyta</taxon>
        <taxon>Bacillariophyta</taxon>
        <taxon>Mediophyceae</taxon>
        <taxon>Lithodesmiophycidae</taxon>
        <taxon>Lithodesmiales</taxon>
        <taxon>Lithodesmiaceae</taxon>
        <taxon>Ditylum</taxon>
    </lineage>
</organism>